<dbReference type="RefSeq" id="WP_130585607.1">
    <property type="nucleotide sequence ID" value="NZ_AP019389.1"/>
</dbReference>
<name>A0A3T1CEH2_9SPHN</name>
<evidence type="ECO:0000313" key="3">
    <source>
        <dbReference type="EMBL" id="BBI19374.1"/>
    </source>
</evidence>
<evidence type="ECO:0000313" key="4">
    <source>
        <dbReference type="Proteomes" id="UP000290057"/>
    </source>
</evidence>
<dbReference type="EMBL" id="AP019389">
    <property type="protein sequence ID" value="BBI19374.1"/>
    <property type="molecule type" value="Genomic_DNA"/>
</dbReference>
<dbReference type="Pfam" id="PF23666">
    <property type="entry name" value="Rcc01698_C"/>
    <property type="match status" value="1"/>
</dbReference>
<dbReference type="AlphaFoldDB" id="A0A3T1CEH2"/>
<dbReference type="Pfam" id="PF13550">
    <property type="entry name" value="Phage-tail_3"/>
    <property type="match status" value="1"/>
</dbReference>
<dbReference type="Proteomes" id="UP000290057">
    <property type="component" value="Chromosome"/>
</dbReference>
<protein>
    <submittedName>
        <fullName evidence="3">Uncharacterized protein</fullName>
    </submittedName>
</protein>
<feature type="domain" description="Rcc01698-like C-terminal" evidence="2">
    <location>
        <begin position="477"/>
        <end position="571"/>
    </location>
</feature>
<dbReference type="InterPro" id="IPR032876">
    <property type="entry name" value="J_dom"/>
</dbReference>
<evidence type="ECO:0000259" key="2">
    <source>
        <dbReference type="Pfam" id="PF23666"/>
    </source>
</evidence>
<reference evidence="3 4" key="1">
    <citation type="submission" date="2019-01" db="EMBL/GenBank/DDBJ databases">
        <title>Complete genome sequence of Erythrobacter flavus KJ5.</title>
        <authorList>
            <person name="Kanesaki Y."/>
            <person name="Brotosudarmo T."/>
            <person name="Moriuchi R."/>
            <person name="Awai K."/>
        </authorList>
    </citation>
    <scope>NUCLEOTIDE SEQUENCE [LARGE SCALE GENOMIC DNA]</scope>
    <source>
        <strain evidence="3 4">KJ5</strain>
    </source>
</reference>
<gene>
    <name evidence="3" type="ORF">EKJ_02210</name>
</gene>
<organism evidence="3 4">
    <name type="scientific">Qipengyuania flava</name>
    <dbReference type="NCBI Taxonomy" id="192812"/>
    <lineage>
        <taxon>Bacteria</taxon>
        <taxon>Pseudomonadati</taxon>
        <taxon>Pseudomonadota</taxon>
        <taxon>Alphaproteobacteria</taxon>
        <taxon>Sphingomonadales</taxon>
        <taxon>Erythrobacteraceae</taxon>
        <taxon>Qipengyuania</taxon>
    </lineage>
</organism>
<sequence>MATLVLGAIGTLVGGPLGGAIGATLGRGLDREIIGNGRREGPRLTELAVSTSSYGQPIPGLYGRVRVPGSVIWASDLAERRETSGGGKGRPKTTSYSYSVSLAVALSSRPIERVGRIWADGHLLRGAAGDLKTGGSLRVHRGHADQPPDPLLVAELGARCPAFRGCAFVVFEDLALEDFGNRVPALSFEVIAGSATGVAGEIARTHGFDAVTAPVAELEGYIHDGGSAAATLTHLARLTPLGVQWTPDGPRLASVAPESEAPTTLSDPVVAPEGDFGRMAGIERTRATLVEPISALRYYDSARSYQPGLQRALGEAGGGAVLELPGVLNATNARALLMRTRLRERRQSDTLSLRIAALDPKVGPGSIVRVPDHPGLWQVTAWEWREIGIELDLQRHATATPVAAAADSGAAWDPPDRQAVGSLLRAFELPWDGTGPDGQPQRFAAVGAPDGRWAGAALYHLRDGALIPLGESGPDRAVGGRLLEPLAPSRGLRFEPAAGLHLRLDHEAPTFEPATTTALAQGANRLLVGGEIIQFARCEALGEGEWRLFGLLRGRGGTEHHALVGHSAGTPATALDERLWALAGDVEFDANSRLAAIGHADDEPVYATLEGSGSTRRPLSPVHPRQRYPREGGLELSWTRRARGGWRWLNGVEQPLVEQDEIYEIGIGEPAKPERIWTSDQPRFDLSAASLADVVAAHPGQPVWVRQSGSYARSLPLLLTHLPSTI</sequence>
<dbReference type="InterPro" id="IPR056490">
    <property type="entry name" value="Rcc01698_C"/>
</dbReference>
<keyword evidence="4" id="KW-1185">Reference proteome</keyword>
<proteinExistence type="predicted"/>
<feature type="domain" description="Tip attachment protein J" evidence="1">
    <location>
        <begin position="226"/>
        <end position="384"/>
    </location>
</feature>
<evidence type="ECO:0000259" key="1">
    <source>
        <dbReference type="Pfam" id="PF13550"/>
    </source>
</evidence>
<accession>A0A3T1CEH2</accession>